<gene>
    <name evidence="6 7" type="primary">ubiE</name>
    <name evidence="7" type="ORF">VIM7927_03230</name>
</gene>
<comment type="pathway">
    <text evidence="6">Quinol/quinone metabolism; menaquinone biosynthesis; menaquinol from 1,4-dihydroxy-2-naphthoate: step 2/2.</text>
</comment>
<dbReference type="Proteomes" id="UP000196125">
    <property type="component" value="Unassembled WGS sequence"/>
</dbReference>
<feature type="binding site" evidence="6">
    <location>
        <position position="114"/>
    </location>
    <ligand>
        <name>S-adenosyl-L-methionine</name>
        <dbReference type="ChEBI" id="CHEBI:59789"/>
    </ligand>
</feature>
<dbReference type="PROSITE" id="PS51608">
    <property type="entry name" value="SAM_MT_UBIE"/>
    <property type="match status" value="1"/>
</dbReference>
<evidence type="ECO:0000256" key="3">
    <source>
        <dbReference type="ARBA" id="ARBA00022679"/>
    </source>
</evidence>
<protein>
    <recommendedName>
        <fullName evidence="6">Ubiquinone/menaquinone biosynthesis C-methyltransferase UbiE</fullName>
        <ecNumber evidence="6">2.1.1.163</ecNumber>
        <ecNumber evidence="6">2.1.1.201</ecNumber>
    </recommendedName>
    <alternativeName>
        <fullName evidence="6">2-methoxy-6-polyprenyl-1,4-benzoquinol methylase</fullName>
    </alternativeName>
    <alternativeName>
        <fullName evidence="6">Demethylmenaquinone methyltransferase</fullName>
    </alternativeName>
</protein>
<dbReference type="NCBIfam" id="NF001240">
    <property type="entry name" value="PRK00216.1-1"/>
    <property type="match status" value="1"/>
</dbReference>
<evidence type="ECO:0000256" key="5">
    <source>
        <dbReference type="ARBA" id="ARBA00022691"/>
    </source>
</evidence>
<dbReference type="InterPro" id="IPR029063">
    <property type="entry name" value="SAM-dependent_MTases_sf"/>
</dbReference>
<comment type="caution">
    <text evidence="6">Lacks conserved residue(s) required for the propagation of feature annotation.</text>
</comment>
<dbReference type="GO" id="GO:0043770">
    <property type="term" value="F:demethylmenaquinone methyltransferase activity"/>
    <property type="evidence" value="ECO:0007669"/>
    <property type="project" value="UniProtKB-UniRule"/>
</dbReference>
<dbReference type="SUPFAM" id="SSF53335">
    <property type="entry name" value="S-adenosyl-L-methionine-dependent methyltransferases"/>
    <property type="match status" value="1"/>
</dbReference>
<comment type="similarity">
    <text evidence="6">Belongs to the class I-like SAM-binding methyltransferase superfamily. MenG/UbiE family.</text>
</comment>
<dbReference type="NCBIfam" id="NF001244">
    <property type="entry name" value="PRK00216.1-5"/>
    <property type="match status" value="1"/>
</dbReference>
<dbReference type="PANTHER" id="PTHR43591">
    <property type="entry name" value="METHYLTRANSFERASE"/>
    <property type="match status" value="1"/>
</dbReference>
<keyword evidence="7" id="KW-0830">Ubiquinone</keyword>
<keyword evidence="5 6" id="KW-0949">S-adenosyl-L-methionine</keyword>
<evidence type="ECO:0000256" key="1">
    <source>
        <dbReference type="ARBA" id="ARBA00022428"/>
    </source>
</evidence>
<dbReference type="AlphaFoldDB" id="A0A1Y6IW90"/>
<evidence type="ECO:0000313" key="8">
    <source>
        <dbReference type="Proteomes" id="UP000196125"/>
    </source>
</evidence>
<dbReference type="PROSITE" id="PS01183">
    <property type="entry name" value="UBIE_1"/>
    <property type="match status" value="1"/>
</dbReference>
<evidence type="ECO:0000256" key="4">
    <source>
        <dbReference type="ARBA" id="ARBA00022688"/>
    </source>
</evidence>
<reference evidence="7 8" key="1">
    <citation type="submission" date="2017-05" db="EMBL/GenBank/DDBJ databases">
        <authorList>
            <person name="Song R."/>
            <person name="Chenine A.L."/>
            <person name="Ruprecht R.M."/>
        </authorList>
    </citation>
    <scope>NUCLEOTIDE SEQUENCE [LARGE SCALE GENOMIC DNA]</scope>
    <source>
        <strain evidence="7 8">CECT 7927</strain>
    </source>
</reference>
<dbReference type="EMBL" id="FXXI01000007">
    <property type="protein sequence ID" value="SMS01919.1"/>
    <property type="molecule type" value="Genomic_DNA"/>
</dbReference>
<keyword evidence="3 6" id="KW-0808">Transferase</keyword>
<dbReference type="Gene3D" id="3.40.50.150">
    <property type="entry name" value="Vaccinia Virus protein VP39"/>
    <property type="match status" value="1"/>
</dbReference>
<accession>A0A1Y6IW90</accession>
<dbReference type="UniPathway" id="UPA00232"/>
<dbReference type="InterPro" id="IPR004033">
    <property type="entry name" value="UbiE/COQ5_MeTrFase"/>
</dbReference>
<dbReference type="HAMAP" id="MF_01813">
    <property type="entry name" value="MenG_UbiE_methyltr"/>
    <property type="match status" value="1"/>
</dbReference>
<sequence length="270" mass="30165">MLSVAYVASFKVGKGVQSEKMAANQETTHFGFETVAKEEKVRKVAEVFHSVAAKYDIMNDLMSGGIHRLWKRFTIDCSGVRPGQKILDLGGGTGDLTAKFSRIVGDTGHVVLADINNSMLCVGRDKLRDNGIIGNVHYVQANAEELPFPDNYFDCITIGFCLRNVTDKDQALRSMYRVLKPGGRLLVLEFSKPIFEPLSKIYDTYSFHLLPKMGQVIANDADSYRYLAESIRMHPDQETLKGMMVDAGFEQVSYYNLTAGIVALHRGYKF</sequence>
<dbReference type="GO" id="GO:0009060">
    <property type="term" value="P:aerobic respiration"/>
    <property type="evidence" value="ECO:0007669"/>
    <property type="project" value="UniProtKB-UniRule"/>
</dbReference>
<evidence type="ECO:0000313" key="7">
    <source>
        <dbReference type="EMBL" id="SMS01919.1"/>
    </source>
</evidence>
<dbReference type="EC" id="2.1.1.201" evidence="6"/>
<dbReference type="PANTHER" id="PTHR43591:SF24">
    <property type="entry name" value="2-METHOXY-6-POLYPRENYL-1,4-BENZOQUINOL METHYLASE, MITOCHONDRIAL"/>
    <property type="match status" value="1"/>
</dbReference>
<feature type="binding site" evidence="6">
    <location>
        <begin position="142"/>
        <end position="143"/>
    </location>
    <ligand>
        <name>S-adenosyl-L-methionine</name>
        <dbReference type="ChEBI" id="CHEBI:59789"/>
    </ligand>
</feature>
<evidence type="ECO:0000256" key="2">
    <source>
        <dbReference type="ARBA" id="ARBA00022603"/>
    </source>
</evidence>
<dbReference type="GO" id="GO:0032259">
    <property type="term" value="P:methylation"/>
    <property type="evidence" value="ECO:0007669"/>
    <property type="project" value="UniProtKB-KW"/>
</dbReference>
<keyword evidence="1 6" id="KW-0474">Menaquinone biosynthesis</keyword>
<comment type="pathway">
    <text evidence="6">Cofactor biosynthesis; ubiquinone biosynthesis.</text>
</comment>
<dbReference type="Pfam" id="PF01209">
    <property type="entry name" value="Ubie_methyltran"/>
    <property type="match status" value="1"/>
</dbReference>
<evidence type="ECO:0000256" key="6">
    <source>
        <dbReference type="HAMAP-Rule" id="MF_01813"/>
    </source>
</evidence>
<keyword evidence="2 6" id="KW-0489">Methyltransferase</keyword>
<feature type="binding site" evidence="6">
    <location>
        <position position="93"/>
    </location>
    <ligand>
        <name>S-adenosyl-L-methionine</name>
        <dbReference type="ChEBI" id="CHEBI:59789"/>
    </ligand>
</feature>
<comment type="catalytic activity">
    <reaction evidence="6">
        <text>a 2-methoxy-6-(all-trans-polyprenyl)benzene-1,4-diol + S-adenosyl-L-methionine = a 5-methoxy-2-methyl-3-(all-trans-polyprenyl)benzene-1,4-diol + S-adenosyl-L-homocysteine + H(+)</text>
        <dbReference type="Rhea" id="RHEA:28286"/>
        <dbReference type="Rhea" id="RHEA-COMP:10858"/>
        <dbReference type="Rhea" id="RHEA-COMP:10859"/>
        <dbReference type="ChEBI" id="CHEBI:15378"/>
        <dbReference type="ChEBI" id="CHEBI:57856"/>
        <dbReference type="ChEBI" id="CHEBI:59789"/>
        <dbReference type="ChEBI" id="CHEBI:84166"/>
        <dbReference type="ChEBI" id="CHEBI:84167"/>
        <dbReference type="EC" id="2.1.1.201"/>
    </reaction>
</comment>
<dbReference type="UniPathway" id="UPA00079">
    <property type="reaction ID" value="UER00169"/>
</dbReference>
<keyword evidence="4 6" id="KW-0831">Ubiquinone biosynthesis</keyword>
<dbReference type="GO" id="GO:0008425">
    <property type="term" value="F:2-methoxy-6-polyprenyl-1,4-benzoquinol methyltransferase activity"/>
    <property type="evidence" value="ECO:0007669"/>
    <property type="project" value="UniProtKB-UniRule"/>
</dbReference>
<dbReference type="InterPro" id="IPR023576">
    <property type="entry name" value="UbiE/COQ5_MeTrFase_CS"/>
</dbReference>
<dbReference type="CDD" id="cd02440">
    <property type="entry name" value="AdoMet_MTases"/>
    <property type="match status" value="1"/>
</dbReference>
<dbReference type="NCBIfam" id="TIGR01934">
    <property type="entry name" value="MenG_MenH_UbiE"/>
    <property type="match status" value="1"/>
</dbReference>
<comment type="catalytic activity">
    <reaction evidence="6">
        <text>a 2-demethylmenaquinol + S-adenosyl-L-methionine = a menaquinol + S-adenosyl-L-homocysteine + H(+)</text>
        <dbReference type="Rhea" id="RHEA:42640"/>
        <dbReference type="Rhea" id="RHEA-COMP:9539"/>
        <dbReference type="Rhea" id="RHEA-COMP:9563"/>
        <dbReference type="ChEBI" id="CHEBI:15378"/>
        <dbReference type="ChEBI" id="CHEBI:18151"/>
        <dbReference type="ChEBI" id="CHEBI:55437"/>
        <dbReference type="ChEBI" id="CHEBI:57856"/>
        <dbReference type="ChEBI" id="CHEBI:59789"/>
        <dbReference type="EC" id="2.1.1.163"/>
    </reaction>
</comment>
<comment type="function">
    <text evidence="6">Methyltransferase required for the conversion of demethylmenaquinol (DMKH2) to menaquinol (MKH2) and the conversion of 2-polyprenyl-6-methoxy-1,4-benzoquinol (DDMQH2) to 2-polyprenyl-3-methyl-6-methoxy-1,4-benzoquinol (DMQH2).</text>
</comment>
<organism evidence="7 8">
    <name type="scientific">Vibrio mangrovi</name>
    <dbReference type="NCBI Taxonomy" id="474394"/>
    <lineage>
        <taxon>Bacteria</taxon>
        <taxon>Pseudomonadati</taxon>
        <taxon>Pseudomonadota</taxon>
        <taxon>Gammaproteobacteria</taxon>
        <taxon>Vibrionales</taxon>
        <taxon>Vibrionaceae</taxon>
        <taxon>Vibrio</taxon>
    </lineage>
</organism>
<name>A0A1Y6IW90_9VIBR</name>
<dbReference type="PROSITE" id="PS01184">
    <property type="entry name" value="UBIE_2"/>
    <property type="match status" value="1"/>
</dbReference>
<proteinExistence type="inferred from homology"/>
<dbReference type="GO" id="GO:0009234">
    <property type="term" value="P:menaquinone biosynthetic process"/>
    <property type="evidence" value="ECO:0007669"/>
    <property type="project" value="UniProtKB-UniRule"/>
</dbReference>
<dbReference type="EC" id="2.1.1.163" evidence="6"/>
<dbReference type="FunFam" id="3.40.50.150:FF:000014">
    <property type="entry name" value="Ubiquinone/menaquinone biosynthesis C-methyltransferase UbiE"/>
    <property type="match status" value="1"/>
</dbReference>